<dbReference type="EMBL" id="OBMT01000009">
    <property type="protein sequence ID" value="SOC12117.1"/>
    <property type="molecule type" value="Genomic_DNA"/>
</dbReference>
<comment type="similarity">
    <text evidence="3">Belongs to the bacterial glucokinase family.</text>
</comment>
<keyword evidence="5" id="KW-1185">Reference proteome</keyword>
<protein>
    <submittedName>
        <fullName evidence="4">Glucokinase</fullName>
    </submittedName>
</protein>
<evidence type="ECO:0000256" key="2">
    <source>
        <dbReference type="ARBA" id="ARBA00022777"/>
    </source>
</evidence>
<dbReference type="GO" id="GO:0005524">
    <property type="term" value="F:ATP binding"/>
    <property type="evidence" value="ECO:0007669"/>
    <property type="project" value="InterPro"/>
</dbReference>
<dbReference type="InterPro" id="IPR050201">
    <property type="entry name" value="Bacterial_glucokinase"/>
</dbReference>
<dbReference type="GO" id="GO:0005829">
    <property type="term" value="C:cytosol"/>
    <property type="evidence" value="ECO:0007669"/>
    <property type="project" value="TreeGrafter"/>
</dbReference>
<dbReference type="Gene3D" id="3.30.420.40">
    <property type="match status" value="1"/>
</dbReference>
<dbReference type="GO" id="GO:0004340">
    <property type="term" value="F:glucokinase activity"/>
    <property type="evidence" value="ECO:0007669"/>
    <property type="project" value="InterPro"/>
</dbReference>
<sequence length="325" mass="33926">MISSTPDRYTLLADIGGTNTRVALAEAGRLLPETIRRYANAGRPALEPILVDYMQTEGVSDLAGACVAAAGPVRDGVAHMTNLSWVIEDHAIANVTKAETVAVLNDLQAQGHALGYLAPDAVRGLLPGAEARPGSSQLVIGVGTGFNAAPVHEGPGGRIVAASECGHITLPTVSDEDIALMRFVEEVHGFAAVEDVLSGRGLERVHAFVTTRAGAPERRAAADVMAEITARTAAGRETARIFVRHLGAVAGDLALTHLPFGGIHLCGGVARAFTPLFAEFGFAEAFCAKGRFGDFLRAFPVSVIEDDYAALVGCAAYIHARAPQL</sequence>
<dbReference type="GO" id="GO:0006096">
    <property type="term" value="P:glycolytic process"/>
    <property type="evidence" value="ECO:0007669"/>
    <property type="project" value="InterPro"/>
</dbReference>
<evidence type="ECO:0000256" key="1">
    <source>
        <dbReference type="ARBA" id="ARBA00022679"/>
    </source>
</evidence>
<dbReference type="SUPFAM" id="SSF53067">
    <property type="entry name" value="Actin-like ATPase domain"/>
    <property type="match status" value="1"/>
</dbReference>
<dbReference type="InterPro" id="IPR043129">
    <property type="entry name" value="ATPase_NBD"/>
</dbReference>
<dbReference type="RefSeq" id="WP_097070571.1">
    <property type="nucleotide sequence ID" value="NZ_OBMT01000009.1"/>
</dbReference>
<evidence type="ECO:0000313" key="4">
    <source>
        <dbReference type="EMBL" id="SOC12117.1"/>
    </source>
</evidence>
<dbReference type="Pfam" id="PF02685">
    <property type="entry name" value="Glucokinase"/>
    <property type="match status" value="1"/>
</dbReference>
<dbReference type="AlphaFoldDB" id="A0A285SUZ7"/>
<evidence type="ECO:0000313" key="5">
    <source>
        <dbReference type="Proteomes" id="UP000219111"/>
    </source>
</evidence>
<gene>
    <name evidence="4" type="ORF">SAMN05877831_109124</name>
</gene>
<dbReference type="GO" id="GO:0005536">
    <property type="term" value="F:D-glucose binding"/>
    <property type="evidence" value="ECO:0007669"/>
    <property type="project" value="InterPro"/>
</dbReference>
<dbReference type="OrthoDB" id="9800595at2"/>
<organism evidence="4 5">
    <name type="scientific">Rhodobacter maris</name>
    <dbReference type="NCBI Taxonomy" id="446682"/>
    <lineage>
        <taxon>Bacteria</taxon>
        <taxon>Pseudomonadati</taxon>
        <taxon>Pseudomonadota</taxon>
        <taxon>Alphaproteobacteria</taxon>
        <taxon>Rhodobacterales</taxon>
        <taxon>Rhodobacter group</taxon>
        <taxon>Rhodobacter</taxon>
    </lineage>
</organism>
<evidence type="ECO:0000256" key="3">
    <source>
        <dbReference type="RuleBase" id="RU004046"/>
    </source>
</evidence>
<name>A0A285SUZ7_9RHOB</name>
<accession>A0A285SUZ7</accession>
<dbReference type="CDD" id="cd24008">
    <property type="entry name" value="ASKHA_NBD_GLK"/>
    <property type="match status" value="1"/>
</dbReference>
<keyword evidence="2 4" id="KW-0418">Kinase</keyword>
<dbReference type="PANTHER" id="PTHR47690">
    <property type="entry name" value="GLUCOKINASE"/>
    <property type="match status" value="1"/>
</dbReference>
<dbReference type="InterPro" id="IPR003836">
    <property type="entry name" value="Glucokinase"/>
</dbReference>
<dbReference type="PANTHER" id="PTHR47690:SF1">
    <property type="entry name" value="GLUCOKINASE"/>
    <property type="match status" value="1"/>
</dbReference>
<dbReference type="Proteomes" id="UP000219111">
    <property type="component" value="Unassembled WGS sequence"/>
</dbReference>
<reference evidence="5" key="1">
    <citation type="submission" date="2017-08" db="EMBL/GenBank/DDBJ databases">
        <authorList>
            <person name="Varghese N."/>
            <person name="Submissions S."/>
        </authorList>
    </citation>
    <scope>NUCLEOTIDE SEQUENCE [LARGE SCALE GENOMIC DNA]</scope>
    <source>
        <strain evidence="5">JA276</strain>
    </source>
</reference>
<keyword evidence="1" id="KW-0808">Transferase</keyword>
<dbReference type="Gene3D" id="3.40.367.20">
    <property type="match status" value="1"/>
</dbReference>
<proteinExistence type="inferred from homology"/>